<keyword evidence="2 5" id="KW-0238">DNA-binding</keyword>
<accession>A0A3M7SIW8</accession>
<keyword evidence="1" id="KW-0805">Transcription regulation</keyword>
<evidence type="ECO:0000256" key="1">
    <source>
        <dbReference type="ARBA" id="ARBA00023015"/>
    </source>
</evidence>
<evidence type="ECO:0000256" key="2">
    <source>
        <dbReference type="ARBA" id="ARBA00023125"/>
    </source>
</evidence>
<evidence type="ECO:0000256" key="6">
    <source>
        <dbReference type="SAM" id="MobiDB-lite"/>
    </source>
</evidence>
<keyword evidence="9" id="KW-1185">Reference proteome</keyword>
<dbReference type="PANTHER" id="PTHR10270">
    <property type="entry name" value="SOX TRANSCRIPTION FACTOR"/>
    <property type="match status" value="1"/>
</dbReference>
<dbReference type="STRING" id="10195.A0A3M7SIW8"/>
<dbReference type="EMBL" id="REGN01001311">
    <property type="protein sequence ID" value="RNA35567.1"/>
    <property type="molecule type" value="Genomic_DNA"/>
</dbReference>
<feature type="domain" description="HMG box" evidence="7">
    <location>
        <begin position="67"/>
        <end position="135"/>
    </location>
</feature>
<evidence type="ECO:0000256" key="4">
    <source>
        <dbReference type="ARBA" id="ARBA00023242"/>
    </source>
</evidence>
<dbReference type="Gene3D" id="1.10.30.10">
    <property type="entry name" value="High mobility group box domain"/>
    <property type="match status" value="1"/>
</dbReference>
<comment type="caution">
    <text evidence="8">The sequence shown here is derived from an EMBL/GenBank/DDBJ whole genome shotgun (WGS) entry which is preliminary data.</text>
</comment>
<organism evidence="8 9">
    <name type="scientific">Brachionus plicatilis</name>
    <name type="common">Marine rotifer</name>
    <name type="synonym">Brachionus muelleri</name>
    <dbReference type="NCBI Taxonomy" id="10195"/>
    <lineage>
        <taxon>Eukaryota</taxon>
        <taxon>Metazoa</taxon>
        <taxon>Spiralia</taxon>
        <taxon>Gnathifera</taxon>
        <taxon>Rotifera</taxon>
        <taxon>Eurotatoria</taxon>
        <taxon>Monogononta</taxon>
        <taxon>Pseudotrocha</taxon>
        <taxon>Ploima</taxon>
        <taxon>Brachionidae</taxon>
        <taxon>Brachionus</taxon>
    </lineage>
</organism>
<dbReference type="FunFam" id="1.10.30.10:FF:000003">
    <property type="entry name" value="Putative transcription factor SOX-6"/>
    <property type="match status" value="1"/>
</dbReference>
<dbReference type="GO" id="GO:0007420">
    <property type="term" value="P:brain development"/>
    <property type="evidence" value="ECO:0007669"/>
    <property type="project" value="TreeGrafter"/>
</dbReference>
<proteinExistence type="predicted"/>
<name>A0A3M7SIW8_BRAPC</name>
<dbReference type="CDD" id="cd22004">
    <property type="entry name" value="HMG-box_SOX"/>
    <property type="match status" value="1"/>
</dbReference>
<evidence type="ECO:0000256" key="3">
    <source>
        <dbReference type="ARBA" id="ARBA00023163"/>
    </source>
</evidence>
<dbReference type="InterPro" id="IPR036910">
    <property type="entry name" value="HMG_box_dom_sf"/>
</dbReference>
<dbReference type="EC" id="1.3.1.74" evidence="8"/>
<sequence>MLTTCSFLRQTAEGSSSSQLFDIDDFLMQDEASGKSTKRTRSESAHSFDEDEGSLADPDDKRPAPHIKRPMNAFMVWSQMERRRISEQAPDVHNAEISKNLGAKWKQMSHEQRQPYVHEANRLRQIHFKDYPDYKYRPKKKQKKILSTDSRLDELLDPSVPMTPPDSVHSACSYSSKFKVNDDALKTLISNQQPLLSAKKYFIKLIREKRSSACLVLTPAHSPSQPTRPLTPTRSKRMPVNVTALKLVPIQGEKKLLKIRHTRLVEEKKNKKENVFLVPLVFTANAKAKGVLNFSIISQSSQQSQSVLNSINSSVLDSILSQLVKSEQEPCVSQKYDVDYDQLDLSDDWKLTDSFEPFVKQDKVNESDVSLTMNHACHHTAPYFIENSTIEILDNILNSNQFGSQPVISSADAAFDFLDTSSMFNANLNLVDLIGSVF</sequence>
<dbReference type="AlphaFoldDB" id="A0A3M7SIW8"/>
<dbReference type="InterPro" id="IPR009071">
    <property type="entry name" value="HMG_box_dom"/>
</dbReference>
<dbReference type="GO" id="GO:0001228">
    <property type="term" value="F:DNA-binding transcription activator activity, RNA polymerase II-specific"/>
    <property type="evidence" value="ECO:0007669"/>
    <property type="project" value="TreeGrafter"/>
</dbReference>
<keyword evidence="3" id="KW-0804">Transcription</keyword>
<evidence type="ECO:0000259" key="7">
    <source>
        <dbReference type="PROSITE" id="PS50118"/>
    </source>
</evidence>
<dbReference type="Proteomes" id="UP000276133">
    <property type="component" value="Unassembled WGS sequence"/>
</dbReference>
<dbReference type="GO" id="GO:0000122">
    <property type="term" value="P:negative regulation of transcription by RNA polymerase II"/>
    <property type="evidence" value="ECO:0007669"/>
    <property type="project" value="TreeGrafter"/>
</dbReference>
<protein>
    <submittedName>
        <fullName evidence="8">Transcription factor Sox-12-like</fullName>
        <ecNumber evidence="8">1.3.1.74</ecNumber>
    </submittedName>
</protein>
<dbReference type="SUPFAM" id="SSF47095">
    <property type="entry name" value="HMG-box"/>
    <property type="match status" value="1"/>
</dbReference>
<reference evidence="8 9" key="1">
    <citation type="journal article" date="2018" name="Sci. Rep.">
        <title>Genomic signatures of local adaptation to the degree of environmental predictability in rotifers.</title>
        <authorList>
            <person name="Franch-Gras L."/>
            <person name="Hahn C."/>
            <person name="Garcia-Roger E.M."/>
            <person name="Carmona M.J."/>
            <person name="Serra M."/>
            <person name="Gomez A."/>
        </authorList>
    </citation>
    <scope>NUCLEOTIDE SEQUENCE [LARGE SCALE GENOMIC DNA]</scope>
    <source>
        <strain evidence="8">HYR1</strain>
    </source>
</reference>
<dbReference type="GO" id="GO:0005634">
    <property type="term" value="C:nucleus"/>
    <property type="evidence" value="ECO:0007669"/>
    <property type="project" value="UniProtKB-UniRule"/>
</dbReference>
<dbReference type="PANTHER" id="PTHR10270:SF323">
    <property type="entry name" value="TRANSCRIPTION FACTOR SOX-14-RELATED"/>
    <property type="match status" value="1"/>
</dbReference>
<dbReference type="SMART" id="SM00398">
    <property type="entry name" value="HMG"/>
    <property type="match status" value="1"/>
</dbReference>
<dbReference type="InterPro" id="IPR050140">
    <property type="entry name" value="SRY-related_HMG-box_TF-like"/>
</dbReference>
<dbReference type="OrthoDB" id="6247875at2759"/>
<evidence type="ECO:0000313" key="8">
    <source>
        <dbReference type="EMBL" id="RNA35567.1"/>
    </source>
</evidence>
<dbReference type="GO" id="GO:0030182">
    <property type="term" value="P:neuron differentiation"/>
    <property type="evidence" value="ECO:0007669"/>
    <property type="project" value="TreeGrafter"/>
</dbReference>
<dbReference type="GO" id="GO:0032440">
    <property type="term" value="F:2-alkenal reductase [NAD(P)H] activity"/>
    <property type="evidence" value="ECO:0007669"/>
    <property type="project" value="UniProtKB-EC"/>
</dbReference>
<evidence type="ECO:0000313" key="9">
    <source>
        <dbReference type="Proteomes" id="UP000276133"/>
    </source>
</evidence>
<feature type="DNA-binding region" description="HMG box" evidence="5">
    <location>
        <begin position="67"/>
        <end position="135"/>
    </location>
</feature>
<dbReference type="Pfam" id="PF00505">
    <property type="entry name" value="HMG_box"/>
    <property type="match status" value="1"/>
</dbReference>
<dbReference type="PROSITE" id="PS50118">
    <property type="entry name" value="HMG_BOX_2"/>
    <property type="match status" value="1"/>
</dbReference>
<keyword evidence="8" id="KW-0560">Oxidoreductase</keyword>
<dbReference type="GO" id="GO:0000978">
    <property type="term" value="F:RNA polymerase II cis-regulatory region sequence-specific DNA binding"/>
    <property type="evidence" value="ECO:0007669"/>
    <property type="project" value="TreeGrafter"/>
</dbReference>
<feature type="region of interest" description="Disordered" evidence="6">
    <location>
        <begin position="32"/>
        <end position="70"/>
    </location>
</feature>
<gene>
    <name evidence="8" type="ORF">BpHYR1_024011</name>
</gene>
<keyword evidence="4 5" id="KW-0539">Nucleus</keyword>
<evidence type="ECO:0000256" key="5">
    <source>
        <dbReference type="PROSITE-ProRule" id="PRU00267"/>
    </source>
</evidence>